<evidence type="ECO:0000256" key="2">
    <source>
        <dbReference type="ARBA" id="ARBA00023135"/>
    </source>
</evidence>
<evidence type="ECO:0000313" key="4">
    <source>
        <dbReference type="EMBL" id="VFJ15458.1"/>
    </source>
</evidence>
<dbReference type="Proteomes" id="UP000294299">
    <property type="component" value="Chromosome NFRAN"/>
</dbReference>
<dbReference type="Pfam" id="PF01922">
    <property type="entry name" value="SRP19"/>
    <property type="match status" value="1"/>
</dbReference>
<name>A0A484IF98_9ARCH</name>
<keyword evidence="5" id="KW-1185">Reference proteome</keyword>
<dbReference type="GO" id="GO:0048500">
    <property type="term" value="C:signal recognition particle"/>
    <property type="evidence" value="ECO:0007669"/>
    <property type="project" value="InterPro"/>
</dbReference>
<dbReference type="RefSeq" id="WP_134485422.1">
    <property type="nucleotide sequence ID" value="NZ_LR216287.1"/>
</dbReference>
<reference evidence="4 5" key="1">
    <citation type="submission" date="2019-02" db="EMBL/GenBank/DDBJ databases">
        <authorList>
            <person name="Lehtovirta-Morley E L."/>
        </authorList>
    </citation>
    <scope>NUCLEOTIDE SEQUENCE [LARGE SCALE GENOMIC DNA]</scope>
    <source>
        <strain evidence="4">NFRAN1</strain>
    </source>
</reference>
<gene>
    <name evidence="4" type="ORF">NFRAN_3140</name>
</gene>
<sequence>MKDYDSVIIWLDYFNKNLSREKGRKVSRSFAVYDPQVSELVNAIKSLGYTIDKEHINDGARFPKRAHIKSGYVMVEKRGLNKNALLKSISEKIVLDRTRSRTR</sequence>
<protein>
    <submittedName>
        <fullName evidence="4">Signal recognition particle protein Srp19</fullName>
    </submittedName>
</protein>
<dbReference type="EMBL" id="LR216287">
    <property type="protein sequence ID" value="VFJ15458.1"/>
    <property type="molecule type" value="Genomic_DNA"/>
</dbReference>
<evidence type="ECO:0000313" key="5">
    <source>
        <dbReference type="Proteomes" id="UP000294299"/>
    </source>
</evidence>
<dbReference type="GeneID" id="39422231"/>
<dbReference type="OrthoDB" id="56356at2157"/>
<dbReference type="KEGG" id="nfn:NFRAN_3140"/>
<dbReference type="InterPro" id="IPR002778">
    <property type="entry name" value="Signal_recog_particle_SRP19"/>
</dbReference>
<keyword evidence="1" id="KW-0963">Cytoplasm</keyword>
<evidence type="ECO:0000256" key="3">
    <source>
        <dbReference type="ARBA" id="ARBA00023274"/>
    </source>
</evidence>
<dbReference type="AlphaFoldDB" id="A0A484IF98"/>
<accession>A0A484IF98</accession>
<dbReference type="SUPFAM" id="SSF69695">
    <property type="entry name" value="SRP19"/>
    <property type="match status" value="1"/>
</dbReference>
<dbReference type="InterPro" id="IPR036521">
    <property type="entry name" value="SRP19-like_sf"/>
</dbReference>
<keyword evidence="2" id="KW-0733">Signal recognition particle</keyword>
<organism evidence="4 5">
    <name type="scientific">Candidatus Nitrosocosmicus franklandianus</name>
    <dbReference type="NCBI Taxonomy" id="1798806"/>
    <lineage>
        <taxon>Archaea</taxon>
        <taxon>Nitrososphaerota</taxon>
        <taxon>Nitrososphaeria</taxon>
        <taxon>Nitrososphaerales</taxon>
        <taxon>Nitrososphaeraceae</taxon>
        <taxon>Candidatus Nitrosocosmicus</taxon>
    </lineage>
</organism>
<dbReference type="GO" id="GO:0006614">
    <property type="term" value="P:SRP-dependent cotranslational protein targeting to membrane"/>
    <property type="evidence" value="ECO:0007669"/>
    <property type="project" value="InterPro"/>
</dbReference>
<dbReference type="GO" id="GO:0008312">
    <property type="term" value="F:7S RNA binding"/>
    <property type="evidence" value="ECO:0007669"/>
    <property type="project" value="InterPro"/>
</dbReference>
<keyword evidence="3" id="KW-0687">Ribonucleoprotein</keyword>
<proteinExistence type="predicted"/>
<dbReference type="Gene3D" id="3.30.56.30">
    <property type="entry name" value="Signal recognition particle, SRP19-like subunit"/>
    <property type="match status" value="1"/>
</dbReference>
<evidence type="ECO:0000256" key="1">
    <source>
        <dbReference type="ARBA" id="ARBA00022490"/>
    </source>
</evidence>